<evidence type="ECO:0000313" key="5">
    <source>
        <dbReference type="Proteomes" id="UP000188929"/>
    </source>
</evidence>
<evidence type="ECO:0000256" key="3">
    <source>
        <dbReference type="SAM" id="SignalP"/>
    </source>
</evidence>
<protein>
    <submittedName>
        <fullName evidence="4">Plasmid partitioning protein</fullName>
    </submittedName>
</protein>
<dbReference type="InterPro" id="IPR050955">
    <property type="entry name" value="Plant_Biomass_Hydrol_Est"/>
</dbReference>
<reference evidence="5" key="1">
    <citation type="submission" date="2016-10" db="EMBL/GenBank/DDBJ databases">
        <title>Frankia sp. NRRL B-16386 Genome sequencing.</title>
        <authorList>
            <person name="Ghodhbane-Gtari F."/>
            <person name="Swanson E."/>
            <person name="Gueddou A."/>
            <person name="Hezbri K."/>
            <person name="Ktari K."/>
            <person name="Nouioui I."/>
            <person name="Morris K."/>
            <person name="Simpson S."/>
            <person name="Abebe-Akele F."/>
            <person name="Thomas K."/>
            <person name="Gtari M."/>
            <person name="Tisa L.S."/>
        </authorList>
    </citation>
    <scope>NUCLEOTIDE SEQUENCE [LARGE SCALE GENOMIC DNA]</scope>
    <source>
        <strain evidence="5">NRRL B-16386</strain>
    </source>
</reference>
<dbReference type="PANTHER" id="PTHR43037:SF1">
    <property type="entry name" value="BLL1128 PROTEIN"/>
    <property type="match status" value="1"/>
</dbReference>
<dbReference type="InterPro" id="IPR029058">
    <property type="entry name" value="AB_hydrolase_fold"/>
</dbReference>
<dbReference type="GO" id="GO:0005576">
    <property type="term" value="C:extracellular region"/>
    <property type="evidence" value="ECO:0007669"/>
    <property type="project" value="InterPro"/>
</dbReference>
<dbReference type="Gene3D" id="3.40.50.1820">
    <property type="entry name" value="alpha/beta hydrolase"/>
    <property type="match status" value="1"/>
</dbReference>
<dbReference type="InterPro" id="IPR010126">
    <property type="entry name" value="Esterase_phb"/>
</dbReference>
<dbReference type="Pfam" id="PF10503">
    <property type="entry name" value="Esterase_PHB"/>
    <property type="match status" value="1"/>
</dbReference>
<sequence length="338" mass="34120">MIGRLRSRRTSALTTLAAAIMASLVGCTPGDATAGSPGPATVAPPGVTATPTVAAIPTGRSTQTIDVSGESRMVHLYRPTGLTGSAPLVVMLHGGYGDGTQAENAYHWDAAADRGDFIVAFPDGTDRSWNAGGGCCGPASRTGVDDVAFLTEMVTTLGRETTLDPDRIFISGVSNGGAMAYRMACETDLFAAVGVDSTTMLVECSGAAPASVLHIHGSADPIIRYDGAPGRSYSPGSAPIDGPPVPDVAAAWRTTDDCPAPQTSSTGDVTTSTAQCPAGRAVELITIAGAGHQWPGGQPNPRAEVLGAGTPSTALDATRTISEFFASHPRSPAGTPGG</sequence>
<organism evidence="4 5">
    <name type="scientific">Pseudofrankia asymbiotica</name>
    <dbReference type="NCBI Taxonomy" id="1834516"/>
    <lineage>
        <taxon>Bacteria</taxon>
        <taxon>Bacillati</taxon>
        <taxon>Actinomycetota</taxon>
        <taxon>Actinomycetes</taxon>
        <taxon>Frankiales</taxon>
        <taxon>Frankiaceae</taxon>
        <taxon>Pseudofrankia</taxon>
    </lineage>
</organism>
<evidence type="ECO:0000256" key="1">
    <source>
        <dbReference type="ARBA" id="ARBA00022729"/>
    </source>
</evidence>
<keyword evidence="2" id="KW-0378">Hydrolase</keyword>
<name>A0A1V2IC36_9ACTN</name>
<dbReference type="STRING" id="1834516.BL253_13940"/>
<dbReference type="PANTHER" id="PTHR43037">
    <property type="entry name" value="UNNAMED PRODUCT-RELATED"/>
    <property type="match status" value="1"/>
</dbReference>
<dbReference type="PROSITE" id="PS51257">
    <property type="entry name" value="PROKAR_LIPOPROTEIN"/>
    <property type="match status" value="1"/>
</dbReference>
<feature type="signal peptide" evidence="3">
    <location>
        <begin position="1"/>
        <end position="34"/>
    </location>
</feature>
<evidence type="ECO:0000313" key="4">
    <source>
        <dbReference type="EMBL" id="ONH30449.1"/>
    </source>
</evidence>
<dbReference type="SUPFAM" id="SSF53474">
    <property type="entry name" value="alpha/beta-Hydrolases"/>
    <property type="match status" value="1"/>
</dbReference>
<feature type="chain" id="PRO_5012505224" evidence="3">
    <location>
        <begin position="35"/>
        <end position="338"/>
    </location>
</feature>
<dbReference type="OrthoDB" id="9767239at2"/>
<gene>
    <name evidence="4" type="ORF">BL253_13940</name>
</gene>
<dbReference type="Proteomes" id="UP000188929">
    <property type="component" value="Unassembled WGS sequence"/>
</dbReference>
<dbReference type="AlphaFoldDB" id="A0A1V2IC36"/>
<evidence type="ECO:0000256" key="2">
    <source>
        <dbReference type="ARBA" id="ARBA00022801"/>
    </source>
</evidence>
<proteinExistence type="predicted"/>
<comment type="caution">
    <text evidence="4">The sequence shown here is derived from an EMBL/GenBank/DDBJ whole genome shotgun (WGS) entry which is preliminary data.</text>
</comment>
<dbReference type="EMBL" id="MOMC01000026">
    <property type="protein sequence ID" value="ONH30449.1"/>
    <property type="molecule type" value="Genomic_DNA"/>
</dbReference>
<keyword evidence="1 3" id="KW-0732">Signal</keyword>
<dbReference type="GO" id="GO:0016787">
    <property type="term" value="F:hydrolase activity"/>
    <property type="evidence" value="ECO:0007669"/>
    <property type="project" value="UniProtKB-KW"/>
</dbReference>
<keyword evidence="5" id="KW-1185">Reference proteome</keyword>
<accession>A0A1V2IC36</accession>